<dbReference type="Proteomes" id="UP001141552">
    <property type="component" value="Unassembled WGS sequence"/>
</dbReference>
<comment type="caution">
    <text evidence="1">The sequence shown here is derived from an EMBL/GenBank/DDBJ whole genome shotgun (WGS) entry which is preliminary data.</text>
</comment>
<reference evidence="1" key="1">
    <citation type="submission" date="2022-02" db="EMBL/GenBank/DDBJ databases">
        <authorList>
            <person name="Henning P.M."/>
            <person name="McCubbin A.G."/>
            <person name="Shore J.S."/>
        </authorList>
    </citation>
    <scope>NUCLEOTIDE SEQUENCE</scope>
    <source>
        <strain evidence="1">F60SS</strain>
        <tissue evidence="1">Leaves</tissue>
    </source>
</reference>
<name>A0A9Q0J0V8_9ROSI</name>
<gene>
    <name evidence="1" type="ORF">Tsubulata_025688</name>
</gene>
<proteinExistence type="predicted"/>
<accession>A0A9Q0J0V8</accession>
<evidence type="ECO:0000313" key="1">
    <source>
        <dbReference type="EMBL" id="KAJ4825376.1"/>
    </source>
</evidence>
<keyword evidence="2" id="KW-1185">Reference proteome</keyword>
<protein>
    <submittedName>
        <fullName evidence="1">Uncharacterized protein</fullName>
    </submittedName>
</protein>
<dbReference type="AlphaFoldDB" id="A0A9Q0J0V8"/>
<sequence length="155" mass="16587">MDTNTTSTTALNSGKVMAKRGVRRQRASTRRLLYTMAASASDATIMAKFPSSFMVHEQAAATSLLANTHPRAGFGGRGGSGQTCLGSNQIHTSVAPQLYRTALLTATTSTAAIALAVSSHRRRRRQQRPFFSSSGSVVCSLDRSKQIRPRRSGDA</sequence>
<reference evidence="1" key="2">
    <citation type="journal article" date="2023" name="Plants (Basel)">
        <title>Annotation of the Turnera subulata (Passifloraceae) Draft Genome Reveals the S-Locus Evolved after the Divergence of Turneroideae from Passifloroideae in a Stepwise Manner.</title>
        <authorList>
            <person name="Henning P.M."/>
            <person name="Roalson E.H."/>
            <person name="Mir W."/>
            <person name="McCubbin A.G."/>
            <person name="Shore J.S."/>
        </authorList>
    </citation>
    <scope>NUCLEOTIDE SEQUENCE</scope>
    <source>
        <strain evidence="1">F60SS</strain>
    </source>
</reference>
<dbReference type="EMBL" id="JAKUCV010006923">
    <property type="protein sequence ID" value="KAJ4825376.1"/>
    <property type="molecule type" value="Genomic_DNA"/>
</dbReference>
<organism evidence="1 2">
    <name type="scientific">Turnera subulata</name>
    <dbReference type="NCBI Taxonomy" id="218843"/>
    <lineage>
        <taxon>Eukaryota</taxon>
        <taxon>Viridiplantae</taxon>
        <taxon>Streptophyta</taxon>
        <taxon>Embryophyta</taxon>
        <taxon>Tracheophyta</taxon>
        <taxon>Spermatophyta</taxon>
        <taxon>Magnoliopsida</taxon>
        <taxon>eudicotyledons</taxon>
        <taxon>Gunneridae</taxon>
        <taxon>Pentapetalae</taxon>
        <taxon>rosids</taxon>
        <taxon>fabids</taxon>
        <taxon>Malpighiales</taxon>
        <taxon>Passifloraceae</taxon>
        <taxon>Turnera</taxon>
    </lineage>
</organism>
<evidence type="ECO:0000313" key="2">
    <source>
        <dbReference type="Proteomes" id="UP001141552"/>
    </source>
</evidence>